<evidence type="ECO:0000256" key="3">
    <source>
        <dbReference type="ARBA" id="ARBA00022448"/>
    </source>
</evidence>
<organism evidence="13 14">
    <name type="scientific">Caerostris extrusa</name>
    <name type="common">Bark spider</name>
    <name type="synonym">Caerostris bankana</name>
    <dbReference type="NCBI Taxonomy" id="172846"/>
    <lineage>
        <taxon>Eukaryota</taxon>
        <taxon>Metazoa</taxon>
        <taxon>Ecdysozoa</taxon>
        <taxon>Arthropoda</taxon>
        <taxon>Chelicerata</taxon>
        <taxon>Arachnida</taxon>
        <taxon>Araneae</taxon>
        <taxon>Araneomorphae</taxon>
        <taxon>Entelegynae</taxon>
        <taxon>Araneoidea</taxon>
        <taxon>Araneidae</taxon>
        <taxon>Caerostris</taxon>
    </lineage>
</organism>
<comment type="caution">
    <text evidence="13">The sequence shown here is derived from an EMBL/GenBank/DDBJ whole genome shotgun (WGS) entry which is preliminary data.</text>
</comment>
<keyword evidence="6" id="KW-1133">Transmembrane helix</keyword>
<evidence type="ECO:0000256" key="11">
    <source>
        <dbReference type="ARBA" id="ARBA00023303"/>
    </source>
</evidence>
<dbReference type="Pfam" id="PF00858">
    <property type="entry name" value="ASC"/>
    <property type="match status" value="1"/>
</dbReference>
<keyword evidence="4 12" id="KW-0894">Sodium channel</keyword>
<keyword evidence="7" id="KW-0915">Sodium</keyword>
<dbReference type="InterPro" id="IPR001873">
    <property type="entry name" value="ENaC"/>
</dbReference>
<reference evidence="13 14" key="1">
    <citation type="submission" date="2021-06" db="EMBL/GenBank/DDBJ databases">
        <title>Caerostris extrusa draft genome.</title>
        <authorList>
            <person name="Kono N."/>
            <person name="Arakawa K."/>
        </authorList>
    </citation>
    <scope>NUCLEOTIDE SEQUENCE [LARGE SCALE GENOMIC DNA]</scope>
</reference>
<comment type="subcellular location">
    <subcellularLocation>
        <location evidence="1">Membrane</location>
        <topology evidence="1">Multi-pass membrane protein</topology>
    </subcellularLocation>
</comment>
<keyword evidence="3 12" id="KW-0813">Transport</keyword>
<evidence type="ECO:0000256" key="1">
    <source>
        <dbReference type="ARBA" id="ARBA00004141"/>
    </source>
</evidence>
<evidence type="ECO:0000256" key="5">
    <source>
        <dbReference type="ARBA" id="ARBA00022692"/>
    </source>
</evidence>
<protein>
    <submittedName>
        <fullName evidence="13">Uncharacterized protein</fullName>
    </submittedName>
</protein>
<gene>
    <name evidence="13" type="primary">AVEN_163537_1</name>
    <name evidence="13" type="ORF">CEXT_586251</name>
</gene>
<keyword evidence="8 12" id="KW-0406">Ion transport</keyword>
<evidence type="ECO:0000256" key="8">
    <source>
        <dbReference type="ARBA" id="ARBA00023065"/>
    </source>
</evidence>
<evidence type="ECO:0000313" key="14">
    <source>
        <dbReference type="Proteomes" id="UP001054945"/>
    </source>
</evidence>
<evidence type="ECO:0000256" key="4">
    <source>
        <dbReference type="ARBA" id="ARBA00022461"/>
    </source>
</evidence>
<evidence type="ECO:0000313" key="13">
    <source>
        <dbReference type="EMBL" id="GIY79308.1"/>
    </source>
</evidence>
<evidence type="ECO:0000256" key="12">
    <source>
        <dbReference type="RuleBase" id="RU000679"/>
    </source>
</evidence>
<evidence type="ECO:0000256" key="6">
    <source>
        <dbReference type="ARBA" id="ARBA00022989"/>
    </source>
</evidence>
<comment type="similarity">
    <text evidence="2 12">Belongs to the amiloride-sensitive sodium channel (TC 1.A.6) family.</text>
</comment>
<evidence type="ECO:0000256" key="2">
    <source>
        <dbReference type="ARBA" id="ARBA00007193"/>
    </source>
</evidence>
<name>A0AAV4WCG7_CAEEX</name>
<evidence type="ECO:0000256" key="10">
    <source>
        <dbReference type="ARBA" id="ARBA00023201"/>
    </source>
</evidence>
<dbReference type="EMBL" id="BPLR01015869">
    <property type="protein sequence ID" value="GIY79308.1"/>
    <property type="molecule type" value="Genomic_DNA"/>
</dbReference>
<keyword evidence="11 12" id="KW-0407">Ion channel</keyword>
<accession>A0AAV4WCG7</accession>
<dbReference type="AlphaFoldDB" id="A0AAV4WCG7"/>
<dbReference type="GO" id="GO:0016020">
    <property type="term" value="C:membrane"/>
    <property type="evidence" value="ECO:0007669"/>
    <property type="project" value="UniProtKB-SubCell"/>
</dbReference>
<dbReference type="GO" id="GO:0005272">
    <property type="term" value="F:sodium channel activity"/>
    <property type="evidence" value="ECO:0007669"/>
    <property type="project" value="UniProtKB-KW"/>
</dbReference>
<keyword evidence="10 12" id="KW-0739">Sodium transport</keyword>
<proteinExistence type="inferred from homology"/>
<keyword evidence="5 12" id="KW-0812">Transmembrane</keyword>
<sequence length="393" mass="45691">MEFMFLYWTYPTVVDIQQSSPSYLEAPAISICNPIGYNFTALCYEFEASPCVPSALRRYTAAQVCARFPMNCWDGELPEDYSPVRYNKFADNVELQPEDHDKLRTKLEDYLNCTIEYAGEEKSCNMEYVLGSFYTRDELPQYCYTLYSLWGNPNKARERFQKGASNNAASFFLNASGRANPGADDGTNFLAGRAYEMRLTMYEKHLLPAPYQTNCTNYFKEWERRNGKGPINQMGVVQECRMKRFYEAMKCVPATVDYPHEYPICKMCQYEKCSYDVEADSCQNLADSYNQPCDSFDYSLTKEQRVISILEEVDIQFMKKAKRKRHYKGVRWRLAQFDCEGHNFWSLDCSTIDIDVLFDRFEITTLTYNPKFESLELFSVIGGYLECGLESLS</sequence>
<keyword evidence="14" id="KW-1185">Reference proteome</keyword>
<evidence type="ECO:0000256" key="7">
    <source>
        <dbReference type="ARBA" id="ARBA00023053"/>
    </source>
</evidence>
<evidence type="ECO:0000256" key="9">
    <source>
        <dbReference type="ARBA" id="ARBA00023136"/>
    </source>
</evidence>
<keyword evidence="9" id="KW-0472">Membrane</keyword>
<dbReference type="Proteomes" id="UP001054945">
    <property type="component" value="Unassembled WGS sequence"/>
</dbReference>